<keyword evidence="6 13" id="KW-0812">Transmembrane</keyword>
<evidence type="ECO:0000256" key="6">
    <source>
        <dbReference type="ARBA" id="ARBA00022692"/>
    </source>
</evidence>
<dbReference type="OMA" id="WPYIVCP"/>
<dbReference type="Proteomes" id="UP000016931">
    <property type="component" value="Unassembled WGS sequence"/>
</dbReference>
<evidence type="ECO:0000256" key="10">
    <source>
        <dbReference type="ARBA" id="ARBA00023136"/>
    </source>
</evidence>
<keyword evidence="15" id="KW-1185">Reference proteome</keyword>
<feature type="transmembrane region" description="Helical" evidence="13">
    <location>
        <begin position="412"/>
        <end position="432"/>
    </location>
</feature>
<sequence length="548" mass="60358">MVTLVSAGIAPWLVRGSAESTHLAISTSLEPTTNWTQRLGQVQDHLAEIKSNRVPTCKRLAAQGLVYSCEKYDATDASATHNTQAELEAFPKLYAIRMTQCALEDAGSSLPSVCKAAQSPLPGRPVGDSDIQTCLSALIQNTNTWTTYSHMNTDGLIMCQAMRVEQSKDEQLHFFQVLLGTTSDISEAMRAIKGDIDQLFSKIGNEMRTFHMELQRDNLESKAAIKEHLDGIQANMNGVSGDVRGLLVAMGEAKQTIHEYTTQFDSALSRAQDWSTQMDNGWATSLTKIRDDFEETRNVYQYQLERYHADFAQRAYAMTNDLETVNSLSSDLLSKLALLNEDLDEPLEKVGVLASQADVVKEKQSAMMAEFKEKGDSILVSLAAASEHAVFVNTWMGAAVGLFLDFRADIKLNILIFSICYPVAGPVVFMGCRQAFGLVAGNLVTLFASFALALWLTSLLKPFALYNALIDSHPALFNEAPPYLSILVIFMTGAFTAILALKLRRSPPVYDPAAQLGTLPHFQDDLDLDEQKHSGHSLELISYDFTNA</sequence>
<evidence type="ECO:0000256" key="13">
    <source>
        <dbReference type="SAM" id="Phobius"/>
    </source>
</evidence>
<dbReference type="InterPro" id="IPR007292">
    <property type="entry name" value="Nuclear_fusion_Kar5"/>
</dbReference>
<dbReference type="AlphaFoldDB" id="N1QM98"/>
<dbReference type="GO" id="GO:0048288">
    <property type="term" value="P:nuclear membrane fusion involved in karyogamy"/>
    <property type="evidence" value="ECO:0007669"/>
    <property type="project" value="InterPro"/>
</dbReference>
<comment type="function">
    <text evidence="1">Required for nuclear membrane fusion during karyogamy.</text>
</comment>
<evidence type="ECO:0000256" key="7">
    <source>
        <dbReference type="ARBA" id="ARBA00022729"/>
    </source>
</evidence>
<evidence type="ECO:0000256" key="12">
    <source>
        <dbReference type="ARBA" id="ARBA00023242"/>
    </source>
</evidence>
<evidence type="ECO:0000313" key="14">
    <source>
        <dbReference type="EMBL" id="EMF17437.1"/>
    </source>
</evidence>
<dbReference type="RefSeq" id="XP_016765558.1">
    <property type="nucleotide sequence ID" value="XM_016902344.1"/>
</dbReference>
<dbReference type="EMBL" id="KB456260">
    <property type="protein sequence ID" value="EMF17437.1"/>
    <property type="molecule type" value="Genomic_DNA"/>
</dbReference>
<keyword evidence="9 13" id="KW-1133">Transmembrane helix</keyword>
<dbReference type="GO" id="GO:0000742">
    <property type="term" value="P:karyogamy involved in conjugation with cellular fusion"/>
    <property type="evidence" value="ECO:0007669"/>
    <property type="project" value="InterPro"/>
</dbReference>
<gene>
    <name evidence="14" type="ORF">SEPMUDRAFT_130184</name>
</gene>
<evidence type="ECO:0000256" key="11">
    <source>
        <dbReference type="ARBA" id="ARBA00023180"/>
    </source>
</evidence>
<protein>
    <submittedName>
        <fullName evidence="14">Uncharacterized protein</fullName>
    </submittedName>
</protein>
<feature type="transmembrane region" description="Helical" evidence="13">
    <location>
        <begin position="480"/>
        <end position="501"/>
    </location>
</feature>
<dbReference type="GO" id="GO:0031965">
    <property type="term" value="C:nuclear membrane"/>
    <property type="evidence" value="ECO:0007669"/>
    <property type="project" value="UniProtKB-SubCell"/>
</dbReference>
<dbReference type="HOGENOM" id="CLU_497121_0_0_1"/>
<evidence type="ECO:0000256" key="3">
    <source>
        <dbReference type="ARBA" id="ARBA00004586"/>
    </source>
</evidence>
<feature type="transmembrane region" description="Helical" evidence="13">
    <location>
        <begin position="439"/>
        <end position="460"/>
    </location>
</feature>
<accession>N1QM98</accession>
<evidence type="ECO:0000256" key="4">
    <source>
        <dbReference type="ARBA" id="ARBA00010473"/>
    </source>
</evidence>
<dbReference type="STRING" id="692275.N1QM98"/>
<dbReference type="eggNOG" id="ENOG502QVCQ">
    <property type="taxonomic scope" value="Eukaryota"/>
</dbReference>
<dbReference type="PANTHER" id="PTHR28012:SF1">
    <property type="entry name" value="NUCLEAR FUSION PROTEIN KAR5"/>
    <property type="match status" value="1"/>
</dbReference>
<keyword evidence="10 13" id="KW-0472">Membrane</keyword>
<dbReference type="GO" id="GO:0005789">
    <property type="term" value="C:endoplasmic reticulum membrane"/>
    <property type="evidence" value="ECO:0007669"/>
    <property type="project" value="UniProtKB-SubCell"/>
</dbReference>
<keyword evidence="11" id="KW-0325">Glycoprotein</keyword>
<organism evidence="14 15">
    <name type="scientific">Sphaerulina musiva (strain SO2202)</name>
    <name type="common">Poplar stem canker fungus</name>
    <name type="synonym">Septoria musiva</name>
    <dbReference type="NCBI Taxonomy" id="692275"/>
    <lineage>
        <taxon>Eukaryota</taxon>
        <taxon>Fungi</taxon>
        <taxon>Dikarya</taxon>
        <taxon>Ascomycota</taxon>
        <taxon>Pezizomycotina</taxon>
        <taxon>Dothideomycetes</taxon>
        <taxon>Dothideomycetidae</taxon>
        <taxon>Mycosphaerellales</taxon>
        <taxon>Mycosphaerellaceae</taxon>
        <taxon>Sphaerulina</taxon>
    </lineage>
</organism>
<evidence type="ECO:0000313" key="15">
    <source>
        <dbReference type="Proteomes" id="UP000016931"/>
    </source>
</evidence>
<keyword evidence="12" id="KW-0539">Nucleus</keyword>
<dbReference type="GeneID" id="27899481"/>
<dbReference type="PANTHER" id="PTHR28012">
    <property type="entry name" value="NUCLEAR FUSION PROTEIN KAR5"/>
    <property type="match status" value="1"/>
</dbReference>
<dbReference type="OrthoDB" id="5311848at2759"/>
<proteinExistence type="inferred from homology"/>
<evidence type="ECO:0000256" key="8">
    <source>
        <dbReference type="ARBA" id="ARBA00022824"/>
    </source>
</evidence>
<keyword evidence="5" id="KW-0415">Karyogamy</keyword>
<keyword evidence="7" id="KW-0732">Signal</keyword>
<comment type="subcellular location">
    <subcellularLocation>
        <location evidence="3">Endoplasmic reticulum membrane</location>
    </subcellularLocation>
    <subcellularLocation>
        <location evidence="2">Nucleus membrane</location>
    </subcellularLocation>
</comment>
<keyword evidence="8" id="KW-0256">Endoplasmic reticulum</keyword>
<reference evidence="14 15" key="1">
    <citation type="journal article" date="2012" name="PLoS Pathog.">
        <title>Diverse lifestyles and strategies of plant pathogenesis encoded in the genomes of eighteen Dothideomycetes fungi.</title>
        <authorList>
            <person name="Ohm R.A."/>
            <person name="Feau N."/>
            <person name="Henrissat B."/>
            <person name="Schoch C.L."/>
            <person name="Horwitz B.A."/>
            <person name="Barry K.W."/>
            <person name="Condon B.J."/>
            <person name="Copeland A.C."/>
            <person name="Dhillon B."/>
            <person name="Glaser F."/>
            <person name="Hesse C.N."/>
            <person name="Kosti I."/>
            <person name="LaButti K."/>
            <person name="Lindquist E.A."/>
            <person name="Lucas S."/>
            <person name="Salamov A.A."/>
            <person name="Bradshaw R.E."/>
            <person name="Ciuffetti L."/>
            <person name="Hamelin R.C."/>
            <person name="Kema G.H.J."/>
            <person name="Lawrence C."/>
            <person name="Scott J.A."/>
            <person name="Spatafora J.W."/>
            <person name="Turgeon B.G."/>
            <person name="de Wit P.J.G.M."/>
            <person name="Zhong S."/>
            <person name="Goodwin S.B."/>
            <person name="Grigoriev I.V."/>
        </authorList>
    </citation>
    <scope>NUCLEOTIDE SEQUENCE [LARGE SCALE GENOMIC DNA]</scope>
    <source>
        <strain evidence="14 15">SO2202</strain>
    </source>
</reference>
<name>N1QM98_SPHMS</name>
<evidence type="ECO:0000256" key="9">
    <source>
        <dbReference type="ARBA" id="ARBA00022989"/>
    </source>
</evidence>
<evidence type="ECO:0000256" key="5">
    <source>
        <dbReference type="ARBA" id="ARBA00022459"/>
    </source>
</evidence>
<comment type="similarity">
    <text evidence="4">Belongs to the KAR5 family.</text>
</comment>
<evidence type="ECO:0000256" key="2">
    <source>
        <dbReference type="ARBA" id="ARBA00004126"/>
    </source>
</evidence>
<evidence type="ECO:0000256" key="1">
    <source>
        <dbReference type="ARBA" id="ARBA00003389"/>
    </source>
</evidence>